<reference evidence="2 3" key="1">
    <citation type="journal article" date="2023" name="Plants (Basel)">
        <title>Bridging the Gap: Combining Genomics and Transcriptomics Approaches to Understand Stylosanthes scabra, an Orphan Legume from the Brazilian Caatinga.</title>
        <authorList>
            <person name="Ferreira-Neto J.R.C."/>
            <person name="da Silva M.D."/>
            <person name="Binneck E."/>
            <person name="de Melo N.F."/>
            <person name="da Silva R.H."/>
            <person name="de Melo A.L.T.M."/>
            <person name="Pandolfi V."/>
            <person name="Bustamante F.O."/>
            <person name="Brasileiro-Vidal A.C."/>
            <person name="Benko-Iseppon A.M."/>
        </authorList>
    </citation>
    <scope>NUCLEOTIDE SEQUENCE [LARGE SCALE GENOMIC DNA]</scope>
    <source>
        <tissue evidence="2">Leaves</tissue>
    </source>
</reference>
<accession>A0ABU6WWW0</accession>
<dbReference type="EMBL" id="JASCZI010185202">
    <property type="protein sequence ID" value="MED6190410.1"/>
    <property type="molecule type" value="Genomic_DNA"/>
</dbReference>
<keyword evidence="3" id="KW-1185">Reference proteome</keyword>
<sequence>MVSPAPKLEQKERWRSRKRGTRREESAIRGGRSCAAASLAFADHTIPSSALKNGARERNRDGGGWTMMLSPPWIPMSPPLSSGLFCRRWCLKKPRFQAATLSPSIGVTTGRKYRRCRCWWCRSSPSSLLPCPFLPYLSYSGAQRSCRHYFRHCLPPFLSLTSPKTKLLVVLCSIQPPLL</sequence>
<comment type="caution">
    <text evidence="2">The sequence shown here is derived from an EMBL/GenBank/DDBJ whole genome shotgun (WGS) entry which is preliminary data.</text>
</comment>
<evidence type="ECO:0000313" key="3">
    <source>
        <dbReference type="Proteomes" id="UP001341840"/>
    </source>
</evidence>
<evidence type="ECO:0000256" key="1">
    <source>
        <dbReference type="SAM" id="MobiDB-lite"/>
    </source>
</evidence>
<name>A0ABU6WWW0_9FABA</name>
<protein>
    <submittedName>
        <fullName evidence="2">Uncharacterized protein</fullName>
    </submittedName>
</protein>
<evidence type="ECO:0000313" key="2">
    <source>
        <dbReference type="EMBL" id="MED6190410.1"/>
    </source>
</evidence>
<dbReference type="Proteomes" id="UP001341840">
    <property type="component" value="Unassembled WGS sequence"/>
</dbReference>
<feature type="region of interest" description="Disordered" evidence="1">
    <location>
        <begin position="1"/>
        <end position="30"/>
    </location>
</feature>
<organism evidence="2 3">
    <name type="scientific">Stylosanthes scabra</name>
    <dbReference type="NCBI Taxonomy" id="79078"/>
    <lineage>
        <taxon>Eukaryota</taxon>
        <taxon>Viridiplantae</taxon>
        <taxon>Streptophyta</taxon>
        <taxon>Embryophyta</taxon>
        <taxon>Tracheophyta</taxon>
        <taxon>Spermatophyta</taxon>
        <taxon>Magnoliopsida</taxon>
        <taxon>eudicotyledons</taxon>
        <taxon>Gunneridae</taxon>
        <taxon>Pentapetalae</taxon>
        <taxon>rosids</taxon>
        <taxon>fabids</taxon>
        <taxon>Fabales</taxon>
        <taxon>Fabaceae</taxon>
        <taxon>Papilionoideae</taxon>
        <taxon>50 kb inversion clade</taxon>
        <taxon>dalbergioids sensu lato</taxon>
        <taxon>Dalbergieae</taxon>
        <taxon>Pterocarpus clade</taxon>
        <taxon>Stylosanthes</taxon>
    </lineage>
</organism>
<proteinExistence type="predicted"/>
<gene>
    <name evidence="2" type="ORF">PIB30_105710</name>
</gene>